<keyword evidence="14" id="KW-1185">Reference proteome</keyword>
<dbReference type="eggNOG" id="COG0507">
    <property type="taxonomic scope" value="Bacteria"/>
</dbReference>
<dbReference type="GO" id="GO:0000724">
    <property type="term" value="P:double-strand break repair via homologous recombination"/>
    <property type="evidence" value="ECO:0007669"/>
    <property type="project" value="UniProtKB-UniRule"/>
</dbReference>
<comment type="subunit">
    <text evidence="11">Heterotrimer of RecB, RecC and RecD. All subunits contribute to DNA-binding.</text>
</comment>
<dbReference type="GO" id="GO:0017116">
    <property type="term" value="F:single-stranded DNA helicase activity"/>
    <property type="evidence" value="ECO:0007669"/>
    <property type="project" value="TreeGrafter"/>
</dbReference>
<keyword evidence="5 11" id="KW-0347">Helicase</keyword>
<proteinExistence type="inferred from homology"/>
<dbReference type="InterPro" id="IPR041851">
    <property type="entry name" value="RecD_N_sf"/>
</dbReference>
<dbReference type="GO" id="GO:0009338">
    <property type="term" value="C:exodeoxyribonuclease V complex"/>
    <property type="evidence" value="ECO:0007669"/>
    <property type="project" value="InterPro"/>
</dbReference>
<name>D0L8X2_GORB4</name>
<evidence type="ECO:0000256" key="10">
    <source>
        <dbReference type="ARBA" id="ARBA00023235"/>
    </source>
</evidence>
<dbReference type="GO" id="GO:0043139">
    <property type="term" value="F:5'-3' DNA helicase activity"/>
    <property type="evidence" value="ECO:0007669"/>
    <property type="project" value="UniProtKB-UniRule"/>
</dbReference>
<comment type="catalytic activity">
    <reaction evidence="11">
        <text>ATP + H2O = ADP + phosphate + H(+)</text>
        <dbReference type="Rhea" id="RHEA:13065"/>
        <dbReference type="ChEBI" id="CHEBI:15377"/>
        <dbReference type="ChEBI" id="CHEBI:15378"/>
        <dbReference type="ChEBI" id="CHEBI:30616"/>
        <dbReference type="ChEBI" id="CHEBI:43474"/>
        <dbReference type="ChEBI" id="CHEBI:456216"/>
        <dbReference type="EC" id="5.6.2.3"/>
    </reaction>
</comment>
<dbReference type="Gene3D" id="1.10.10.1020">
    <property type="entry name" value="RecBCD complex, subunit RecD, N-terminal domain"/>
    <property type="match status" value="1"/>
</dbReference>
<evidence type="ECO:0000256" key="4">
    <source>
        <dbReference type="ARBA" id="ARBA00022801"/>
    </source>
</evidence>
<evidence type="ECO:0000256" key="5">
    <source>
        <dbReference type="ARBA" id="ARBA00022806"/>
    </source>
</evidence>
<dbReference type="GO" id="GO:0008854">
    <property type="term" value="F:exodeoxyribonuclease V activity"/>
    <property type="evidence" value="ECO:0007669"/>
    <property type="project" value="InterPro"/>
</dbReference>
<evidence type="ECO:0000256" key="7">
    <source>
        <dbReference type="ARBA" id="ARBA00022840"/>
    </source>
</evidence>
<comment type="function">
    <text evidence="11">A helicase/nuclease that prepares dsDNA breaks (DSB) for recombinational DNA repair. Binds to DSBs and unwinds DNA via a highly rapid and processive ATP-dependent bidirectional helicase activity. Unwinds dsDNA until it encounters a Chi (crossover hotspot instigator) sequence from the 3' direction. Cuts ssDNA a few nucleotides 3' to the Chi site. The properties and activities of the enzyme are changed at Chi. The Chi-altered holoenzyme produces a long 3'-ssDNA overhang and facilitates RecA-binding to the ssDNA for homologous DNA recombination and repair. Holoenzyme degrades any linearized DNA that is unable to undergo homologous recombination. In the holoenzyme this subunit has ssDNA-dependent ATPase and 5'-3' helicase activity. When added to pre-assembled RecBC greatly stimulates nuclease activity and augments holoenzyme processivity. Negatively regulates the RecA-loading ability of RecBCD.</text>
</comment>
<dbReference type="SUPFAM" id="SSF52540">
    <property type="entry name" value="P-loop containing nucleoside triphosphate hydrolases"/>
    <property type="match status" value="2"/>
</dbReference>
<evidence type="ECO:0000256" key="8">
    <source>
        <dbReference type="ARBA" id="ARBA00023125"/>
    </source>
</evidence>
<dbReference type="InterPro" id="IPR027785">
    <property type="entry name" value="UvrD-like_helicase_C"/>
</dbReference>
<dbReference type="CDD" id="cd18809">
    <property type="entry name" value="SF1_C_RecD"/>
    <property type="match status" value="1"/>
</dbReference>
<accession>D0L8X2</accession>
<keyword evidence="2 11" id="KW-0547">Nucleotide-binding</keyword>
<dbReference type="STRING" id="526226.Gbro_2745"/>
<comment type="miscellaneous">
    <text evidence="11">In the RecBCD complex, RecB has a slow 3'-5' helicase, an exonuclease activity and loads RecA onto ssDNA, RecD has a fast 5'-3' helicase activity, while RecC stimulates the ATPase and processivity of the RecB helicase and contributes to recognition of the Chi site.</text>
</comment>
<dbReference type="RefSeq" id="WP_012834485.1">
    <property type="nucleotide sequence ID" value="NC_013441.1"/>
</dbReference>
<dbReference type="Pfam" id="PF13538">
    <property type="entry name" value="UvrD_C_2"/>
    <property type="match status" value="1"/>
</dbReference>
<evidence type="ECO:0000256" key="1">
    <source>
        <dbReference type="ARBA" id="ARBA00022722"/>
    </source>
</evidence>
<protein>
    <recommendedName>
        <fullName evidence="11">RecBCD enzyme subunit RecD</fullName>
        <ecNumber evidence="11">5.6.2.3</ecNumber>
    </recommendedName>
    <alternativeName>
        <fullName evidence="11">DNA 5'-3' helicase subunit RecD</fullName>
    </alternativeName>
    <alternativeName>
        <fullName evidence="11">Exonuclease V subunit RecD</fullName>
        <shortName evidence="11">ExoV subunit RecD</shortName>
    </alternativeName>
    <alternativeName>
        <fullName evidence="11">Helicase/nuclease RecBCD subunit RecD</fullName>
    </alternativeName>
</protein>
<keyword evidence="10 11" id="KW-0413">Isomerase</keyword>
<dbReference type="Pfam" id="PF13604">
    <property type="entry name" value="AAA_30"/>
    <property type="match status" value="1"/>
</dbReference>
<dbReference type="InterPro" id="IPR006344">
    <property type="entry name" value="RecD"/>
</dbReference>
<keyword evidence="4 11" id="KW-0378">Hydrolase</keyword>
<comment type="similarity">
    <text evidence="11">Belongs to the RecD family.</text>
</comment>
<dbReference type="NCBIfam" id="TIGR01447">
    <property type="entry name" value="recD"/>
    <property type="match status" value="1"/>
</dbReference>
<dbReference type="EC" id="5.6.2.3" evidence="11"/>
<dbReference type="InterPro" id="IPR027417">
    <property type="entry name" value="P-loop_NTPase"/>
</dbReference>
<dbReference type="CDD" id="cd17933">
    <property type="entry name" value="DEXSc_RecD-like"/>
    <property type="match status" value="1"/>
</dbReference>
<dbReference type="InterPro" id="IPR050534">
    <property type="entry name" value="Coronavir_polyprotein_1ab"/>
</dbReference>
<evidence type="ECO:0000256" key="9">
    <source>
        <dbReference type="ARBA" id="ARBA00023204"/>
    </source>
</evidence>
<evidence type="ECO:0000313" key="13">
    <source>
        <dbReference type="EMBL" id="ACY21963.1"/>
    </source>
</evidence>
<dbReference type="OrthoDB" id="9763659at2"/>
<dbReference type="PANTHER" id="PTHR43788">
    <property type="entry name" value="DNA2/NAM7 HELICASE FAMILY MEMBER"/>
    <property type="match status" value="1"/>
</dbReference>
<dbReference type="KEGG" id="gbr:Gbro_2745"/>
<evidence type="ECO:0000256" key="2">
    <source>
        <dbReference type="ARBA" id="ARBA00022741"/>
    </source>
</evidence>
<keyword evidence="8 11" id="KW-0238">DNA-binding</keyword>
<dbReference type="GO" id="GO:0005524">
    <property type="term" value="F:ATP binding"/>
    <property type="evidence" value="ECO:0007669"/>
    <property type="project" value="UniProtKB-UniRule"/>
</dbReference>
<reference evidence="14" key="1">
    <citation type="submission" date="2009-10" db="EMBL/GenBank/DDBJ databases">
        <title>The complete chromosome of Gordonia bronchialis DSM 43247.</title>
        <authorList>
            <consortium name="US DOE Joint Genome Institute (JGI-PGF)"/>
            <person name="Lucas S."/>
            <person name="Copeland A."/>
            <person name="Lapidus A."/>
            <person name="Glavina del Rio T."/>
            <person name="Dalin E."/>
            <person name="Tice H."/>
            <person name="Bruce D."/>
            <person name="Goodwin L."/>
            <person name="Pitluck S."/>
            <person name="Kyrpides N."/>
            <person name="Mavromatis K."/>
            <person name="Ivanova N."/>
            <person name="Ovchinnikova G."/>
            <person name="Saunders E."/>
            <person name="Brettin T."/>
            <person name="Detter J.C."/>
            <person name="Han C."/>
            <person name="Larimer F."/>
            <person name="Land M."/>
            <person name="Hauser L."/>
            <person name="Markowitz V."/>
            <person name="Cheng J.-F."/>
            <person name="Hugenholtz P."/>
            <person name="Woyke T."/>
            <person name="Wu D."/>
            <person name="Jando M."/>
            <person name="Schneider S."/>
            <person name="Goeker M."/>
            <person name="Klenk H.-P."/>
            <person name="Eisen J.A."/>
        </authorList>
    </citation>
    <scope>NUCLEOTIDE SEQUENCE [LARGE SCALE GENOMIC DNA]</scope>
    <source>
        <strain evidence="14">ATCC 25592 / DSM 43247 / BCRC 13721 / JCM 3198 / KCTC 3076 / NBRC 16047 / NCTC 10667</strain>
    </source>
</reference>
<dbReference type="PANTHER" id="PTHR43788:SF6">
    <property type="entry name" value="DNA HELICASE B"/>
    <property type="match status" value="1"/>
</dbReference>
<dbReference type="EMBL" id="CP001802">
    <property type="protein sequence ID" value="ACY21963.1"/>
    <property type="molecule type" value="Genomic_DNA"/>
</dbReference>
<sequence length="641" mass="67495">MTTPGPGVDLTAAEPYRVLGGAGILARWNAAGVLAAADVHVTDRLTRMCGEPLSDLALLGTALAVRAVRLGSTCLALDRIGDIPGLPDQPDLVLPAPAELLSELRRCPLVVGTGAGPLRPLMLMGSDDGPLLYLQKYFRQEETIRTVLAARAATSPQVDPDRLRSAIDTVFGDVTSSETVDLQRLAAAVVASRWTTVLAGGPGTGKTYTVARILAVLQIVHGGSLRVGLCAPTGRAAAQLQASVSPGGSAGLDPTLITGAGALHAVTVHSLLGWYPGSNPRFGRGHTLPHDVIVVDETSMLSMTAMSRVLDAARPDARVIFVGDPHQLASVDAGAVLADLVERTDTDPGPAAGESAHASIALQAAGIGPERVSAEAIGPGEAARISRGVITLRREYRFGGGIAAVAAAVNAGDATRVIDLLTDPDVSDIELIAPDNIDATRPDVTAWGRELRTAALACDAHAAVEALDSHRVLCAHREGYWGVRGWSRRVAEWLGHDADRPGWFAGQPILVTANDRQTRTFNGDTGVIIRDPHSGDPDDLRVAFRRGGEVRLLRRTQLAEISTVYAMTIHRSQGSQFDRVTVVLPPSGSELLTRELLYTAITRARTAVRVVAAPDVVRAAVERRVQRASGLRSPVTPLAPR</sequence>
<evidence type="ECO:0000256" key="11">
    <source>
        <dbReference type="HAMAP-Rule" id="MF_01487"/>
    </source>
</evidence>
<gene>
    <name evidence="11" type="primary">recD</name>
    <name evidence="13" type="ordered locus">Gbro_2745</name>
</gene>
<feature type="binding site" evidence="11">
    <location>
        <begin position="200"/>
        <end position="207"/>
    </location>
    <ligand>
        <name>ATP</name>
        <dbReference type="ChEBI" id="CHEBI:30616"/>
    </ligand>
</feature>
<dbReference type="HOGENOM" id="CLU_007524_1_3_11"/>
<keyword evidence="9 11" id="KW-0234">DNA repair</keyword>
<dbReference type="HAMAP" id="MF_01487">
    <property type="entry name" value="RecD"/>
    <property type="match status" value="1"/>
</dbReference>
<dbReference type="Proteomes" id="UP000001219">
    <property type="component" value="Chromosome"/>
</dbReference>
<evidence type="ECO:0000313" key="14">
    <source>
        <dbReference type="Proteomes" id="UP000001219"/>
    </source>
</evidence>
<evidence type="ECO:0000256" key="3">
    <source>
        <dbReference type="ARBA" id="ARBA00022763"/>
    </source>
</evidence>
<keyword evidence="3 11" id="KW-0227">DNA damage</keyword>
<evidence type="ECO:0000256" key="6">
    <source>
        <dbReference type="ARBA" id="ARBA00022839"/>
    </source>
</evidence>
<dbReference type="GO" id="GO:0016887">
    <property type="term" value="F:ATP hydrolysis activity"/>
    <property type="evidence" value="ECO:0007669"/>
    <property type="project" value="RHEA"/>
</dbReference>
<dbReference type="AlphaFoldDB" id="D0L8X2"/>
<keyword evidence="1 11" id="KW-0540">Nuclease</keyword>
<reference evidence="13 14" key="2">
    <citation type="journal article" date="2010" name="Stand. Genomic Sci.">
        <title>Complete genome sequence of Gordonia bronchialis type strain (3410).</title>
        <authorList>
            <person name="Ivanova N."/>
            <person name="Sikorski J."/>
            <person name="Jando M."/>
            <person name="Lapidus A."/>
            <person name="Nolan M."/>
            <person name="Lucas S."/>
            <person name="Del Rio T.G."/>
            <person name="Tice H."/>
            <person name="Copeland A."/>
            <person name="Cheng J.F."/>
            <person name="Chen F."/>
            <person name="Bruce D."/>
            <person name="Goodwin L."/>
            <person name="Pitluck S."/>
            <person name="Mavromatis K."/>
            <person name="Ovchinnikova G."/>
            <person name="Pati A."/>
            <person name="Chen A."/>
            <person name="Palaniappan K."/>
            <person name="Land M."/>
            <person name="Hauser L."/>
            <person name="Chang Y.J."/>
            <person name="Jeffries C.D."/>
            <person name="Chain P."/>
            <person name="Saunders E."/>
            <person name="Han C."/>
            <person name="Detter J.C."/>
            <person name="Brettin T."/>
            <person name="Rohde M."/>
            <person name="Goker M."/>
            <person name="Bristow J."/>
            <person name="Eisen J.A."/>
            <person name="Markowitz V."/>
            <person name="Hugenholtz P."/>
            <person name="Klenk H.P."/>
            <person name="Kyrpides N.C."/>
        </authorList>
    </citation>
    <scope>NUCLEOTIDE SEQUENCE [LARGE SCALE GENOMIC DNA]</scope>
    <source>
        <strain evidence="14">ATCC 25592 / DSM 43247 / BCRC 13721 / JCM 3198 / KCTC 3076 / NBRC 16047 / NCTC 10667</strain>
    </source>
</reference>
<keyword evidence="6 11" id="KW-0269">Exonuclease</keyword>
<feature type="domain" description="UvrD-like helicase C-terminal" evidence="12">
    <location>
        <begin position="564"/>
        <end position="611"/>
    </location>
</feature>
<evidence type="ECO:0000259" key="12">
    <source>
        <dbReference type="Pfam" id="PF13538"/>
    </source>
</evidence>
<dbReference type="GO" id="GO:0003677">
    <property type="term" value="F:DNA binding"/>
    <property type="evidence" value="ECO:0007669"/>
    <property type="project" value="UniProtKB-UniRule"/>
</dbReference>
<organism evidence="13 14">
    <name type="scientific">Gordonia bronchialis (strain ATCC 25592 / DSM 43247 / BCRC 13721 / JCM 3198 / KCTC 3076 / NBRC 16047 / NCTC 10667)</name>
    <name type="common">Rhodococcus bronchialis</name>
    <dbReference type="NCBI Taxonomy" id="526226"/>
    <lineage>
        <taxon>Bacteria</taxon>
        <taxon>Bacillati</taxon>
        <taxon>Actinomycetota</taxon>
        <taxon>Actinomycetes</taxon>
        <taxon>Mycobacteriales</taxon>
        <taxon>Gordoniaceae</taxon>
        <taxon>Gordonia</taxon>
    </lineage>
</organism>
<keyword evidence="7 11" id="KW-0067">ATP-binding</keyword>
<dbReference type="Gene3D" id="3.40.50.300">
    <property type="entry name" value="P-loop containing nucleotide triphosphate hydrolases"/>
    <property type="match status" value="3"/>
</dbReference>